<gene>
    <name evidence="10" type="ORF">GM418_20355</name>
</gene>
<dbReference type="AlphaFoldDB" id="A0A6I6JX72"/>
<proteinExistence type="inferred from homology"/>
<dbReference type="PANTHER" id="PTHR37424:SF1">
    <property type="entry name" value="BACTERIOFERRITIN-ASSOCIATED FERREDOXIN"/>
    <property type="match status" value="1"/>
</dbReference>
<accession>A0A6I6JX72</accession>
<protein>
    <recommendedName>
        <fullName evidence="7">Bacterioferritin-associated ferredoxin</fullName>
    </recommendedName>
</protein>
<dbReference type="GO" id="GO:0046872">
    <property type="term" value="F:metal ion binding"/>
    <property type="evidence" value="ECO:0007669"/>
    <property type="project" value="UniProtKB-KW"/>
</dbReference>
<keyword evidence="3" id="KW-0479">Metal-binding</keyword>
<evidence type="ECO:0000256" key="3">
    <source>
        <dbReference type="ARBA" id="ARBA00022723"/>
    </source>
</evidence>
<organism evidence="10 11">
    <name type="scientific">Maribellus comscasis</name>
    <dbReference type="NCBI Taxonomy" id="2681766"/>
    <lineage>
        <taxon>Bacteria</taxon>
        <taxon>Pseudomonadati</taxon>
        <taxon>Bacteroidota</taxon>
        <taxon>Bacteroidia</taxon>
        <taxon>Marinilabiliales</taxon>
        <taxon>Prolixibacteraceae</taxon>
        <taxon>Maribellus</taxon>
    </lineage>
</organism>
<name>A0A6I6JX72_9BACT</name>
<feature type="domain" description="BFD-like [2Fe-2S]-binding" evidence="9">
    <location>
        <begin position="6"/>
        <end position="55"/>
    </location>
</feature>
<evidence type="ECO:0000256" key="4">
    <source>
        <dbReference type="ARBA" id="ARBA00022982"/>
    </source>
</evidence>
<keyword evidence="2" id="KW-0001">2Fe-2S</keyword>
<evidence type="ECO:0000256" key="7">
    <source>
        <dbReference type="ARBA" id="ARBA00039386"/>
    </source>
</evidence>
<keyword evidence="11" id="KW-1185">Reference proteome</keyword>
<dbReference type="CDD" id="cd19942">
    <property type="entry name" value="Fer2_BFD-like"/>
    <property type="match status" value="1"/>
</dbReference>
<dbReference type="Pfam" id="PF04324">
    <property type="entry name" value="Fer2_BFD"/>
    <property type="match status" value="1"/>
</dbReference>
<dbReference type="InterPro" id="IPR007419">
    <property type="entry name" value="BFD-like_2Fe2S-bd_dom"/>
</dbReference>
<dbReference type="Gene3D" id="1.10.10.1100">
    <property type="entry name" value="BFD-like [2Fe-2S]-binding domain"/>
    <property type="match status" value="1"/>
</dbReference>
<dbReference type="GO" id="GO:0051537">
    <property type="term" value="F:2 iron, 2 sulfur cluster binding"/>
    <property type="evidence" value="ECO:0007669"/>
    <property type="project" value="UniProtKB-KW"/>
</dbReference>
<keyword evidence="1" id="KW-0813">Transport</keyword>
<dbReference type="Proteomes" id="UP000428260">
    <property type="component" value="Chromosome"/>
</dbReference>
<dbReference type="KEGG" id="mcos:GM418_20355"/>
<evidence type="ECO:0000256" key="2">
    <source>
        <dbReference type="ARBA" id="ARBA00022714"/>
    </source>
</evidence>
<reference evidence="10 11" key="1">
    <citation type="submission" date="2019-11" db="EMBL/GenBank/DDBJ databases">
        <authorList>
            <person name="Zheng R.K."/>
            <person name="Sun C.M."/>
        </authorList>
    </citation>
    <scope>NUCLEOTIDE SEQUENCE [LARGE SCALE GENOMIC DNA]</scope>
    <source>
        <strain evidence="10 11">WC007</strain>
    </source>
</reference>
<keyword evidence="4" id="KW-0249">Electron transport</keyword>
<comment type="similarity">
    <text evidence="8">Belongs to the Bfd family.</text>
</comment>
<evidence type="ECO:0000259" key="9">
    <source>
        <dbReference type="Pfam" id="PF04324"/>
    </source>
</evidence>
<dbReference type="EMBL" id="CP046401">
    <property type="protein sequence ID" value="QGY45939.1"/>
    <property type="molecule type" value="Genomic_DNA"/>
</dbReference>
<evidence type="ECO:0000313" key="10">
    <source>
        <dbReference type="EMBL" id="QGY45939.1"/>
    </source>
</evidence>
<dbReference type="InterPro" id="IPR041854">
    <property type="entry name" value="BFD-like_2Fe2S-bd_dom_sf"/>
</dbReference>
<keyword evidence="5" id="KW-0408">Iron</keyword>
<keyword evidence="6" id="KW-0411">Iron-sulfur</keyword>
<dbReference type="InterPro" id="IPR052371">
    <property type="entry name" value="BFD-associated_ferredoxin"/>
</dbReference>
<evidence type="ECO:0000256" key="1">
    <source>
        <dbReference type="ARBA" id="ARBA00022448"/>
    </source>
</evidence>
<evidence type="ECO:0000256" key="5">
    <source>
        <dbReference type="ARBA" id="ARBA00023004"/>
    </source>
</evidence>
<sequence>MVARKLVCICNLVEEKEIVELLKKGADSTEDIQNLIKAGTTCGRCLPEIDQLVEEHKKTKPKDLQKKLDFGS</sequence>
<dbReference type="PANTHER" id="PTHR37424">
    <property type="entry name" value="BACTERIOFERRITIN-ASSOCIATED FERREDOXIN"/>
    <property type="match status" value="1"/>
</dbReference>
<evidence type="ECO:0000313" key="11">
    <source>
        <dbReference type="Proteomes" id="UP000428260"/>
    </source>
</evidence>
<evidence type="ECO:0000256" key="6">
    <source>
        <dbReference type="ARBA" id="ARBA00023014"/>
    </source>
</evidence>
<evidence type="ECO:0000256" key="8">
    <source>
        <dbReference type="ARBA" id="ARBA00046332"/>
    </source>
</evidence>